<reference evidence="2 3" key="1">
    <citation type="submission" date="2019-07" db="EMBL/GenBank/DDBJ databases">
        <title>Genome sequencing of lignin-degrading bacterial isolates.</title>
        <authorList>
            <person name="Gladden J."/>
        </authorList>
    </citation>
    <scope>NUCLEOTIDE SEQUENCE [LARGE SCALE GENOMIC DNA]</scope>
    <source>
        <strain evidence="2 3">J11</strain>
    </source>
</reference>
<evidence type="ECO:0000256" key="1">
    <source>
        <dbReference type="SAM" id="MobiDB-lite"/>
    </source>
</evidence>
<dbReference type="AlphaFoldDB" id="A0A562B928"/>
<gene>
    <name evidence="2" type="ORF">L602_000400000060</name>
</gene>
<organism evidence="2 3">
    <name type="scientific">Cupriavidus gilardii J11</name>
    <dbReference type="NCBI Taxonomy" id="936133"/>
    <lineage>
        <taxon>Bacteria</taxon>
        <taxon>Pseudomonadati</taxon>
        <taxon>Pseudomonadota</taxon>
        <taxon>Betaproteobacteria</taxon>
        <taxon>Burkholderiales</taxon>
        <taxon>Burkholderiaceae</taxon>
        <taxon>Cupriavidus</taxon>
    </lineage>
</organism>
<protein>
    <submittedName>
        <fullName evidence="2">Uncharacterized protein</fullName>
    </submittedName>
</protein>
<name>A0A562B928_9BURK</name>
<comment type="caution">
    <text evidence="2">The sequence shown here is derived from an EMBL/GenBank/DDBJ whole genome shotgun (WGS) entry which is preliminary data.</text>
</comment>
<evidence type="ECO:0000313" key="2">
    <source>
        <dbReference type="EMBL" id="TWG81687.1"/>
    </source>
</evidence>
<proteinExistence type="predicted"/>
<accession>A0A562B928</accession>
<dbReference type="Proteomes" id="UP000318141">
    <property type="component" value="Unassembled WGS sequence"/>
</dbReference>
<evidence type="ECO:0000313" key="3">
    <source>
        <dbReference type="Proteomes" id="UP000318141"/>
    </source>
</evidence>
<dbReference type="EMBL" id="VLJN01000034">
    <property type="protein sequence ID" value="TWG81687.1"/>
    <property type="molecule type" value="Genomic_DNA"/>
</dbReference>
<sequence>MSLISSIRSIFPSLAPSKAAQQPAEIELSAPPYANAGPPPGGIRTYSHHVTSALALLRGDTEPPLADLLCSDAASDRRTGLLKLEALMAGAGPVSVLDGHGSASETLRQLHQQACVDRLPPREALRESLRTVVGQLDAMMVDSVPDEPRQAAAAIKAVLGGKGGKTTAELLNSFRSDDRLAGNAKLDELLQHLQALSSLHGRPDPGEMSDDNTPSALPDALAEELRHLILSAGHAVLPERRAKLLNCQHLGLPFDSWLEKCDALAKSASDAMTALRTKPAPAAGQPGREYPPPSGDSLAKIARTAKAARELAVTAAPHANRSTQSANYRVALRGPFAALVREMRPDEAAELYRRLKQPECVAMRDLAVRALSSRQPVDEGCSTQATRLAAERQQLEDWLAAYDMLLEMLHEYTGEAPEVPRAESAQGEPAQPQPVAGGDVSAQQNVRAKEMFMATFGFNVDAAPERAAVP</sequence>
<keyword evidence="3" id="KW-1185">Reference proteome</keyword>
<feature type="region of interest" description="Disordered" evidence="1">
    <location>
        <begin position="418"/>
        <end position="443"/>
    </location>
</feature>